<dbReference type="Pfam" id="PF03033">
    <property type="entry name" value="Glyco_transf_28"/>
    <property type="match status" value="1"/>
</dbReference>
<keyword evidence="3" id="KW-0808">Transferase</keyword>
<feature type="domain" description="Erythromycin biosynthesis protein CIII-like C-terminal" evidence="2">
    <location>
        <begin position="291"/>
        <end position="392"/>
    </location>
</feature>
<feature type="domain" description="Glycosyltransferase family 28 N-terminal" evidence="1">
    <location>
        <begin position="3"/>
        <end position="129"/>
    </location>
</feature>
<dbReference type="EMBL" id="JACHIN010000005">
    <property type="protein sequence ID" value="MBB5078574.1"/>
    <property type="molecule type" value="Genomic_DNA"/>
</dbReference>
<keyword evidence="4" id="KW-1185">Reference proteome</keyword>
<protein>
    <submittedName>
        <fullName evidence="3">Sterol 3beta-glucosyltransferase</fullName>
        <ecNumber evidence="3">2.4.1.173</ecNumber>
    </submittedName>
</protein>
<dbReference type="Proteomes" id="UP000568380">
    <property type="component" value="Unassembled WGS sequence"/>
</dbReference>
<dbReference type="GO" id="GO:0016906">
    <property type="term" value="F:sterol 3-beta-glucosyltransferase activity"/>
    <property type="evidence" value="ECO:0007669"/>
    <property type="project" value="UniProtKB-EC"/>
</dbReference>
<dbReference type="RefSeq" id="WP_184963441.1">
    <property type="nucleotide sequence ID" value="NZ_JACHIN010000005.1"/>
</dbReference>
<reference evidence="3 4" key="1">
    <citation type="submission" date="2020-08" db="EMBL/GenBank/DDBJ databases">
        <title>Genomic Encyclopedia of Type Strains, Phase IV (KMG-IV): sequencing the most valuable type-strain genomes for metagenomic binning, comparative biology and taxonomic classification.</title>
        <authorList>
            <person name="Goeker M."/>
        </authorList>
    </citation>
    <scope>NUCLEOTIDE SEQUENCE [LARGE SCALE GENOMIC DNA]</scope>
    <source>
        <strain evidence="3 4">DSM 45385</strain>
    </source>
</reference>
<dbReference type="GO" id="GO:0005975">
    <property type="term" value="P:carbohydrate metabolic process"/>
    <property type="evidence" value="ECO:0007669"/>
    <property type="project" value="InterPro"/>
</dbReference>
<dbReference type="AlphaFoldDB" id="A0A7W8A406"/>
<dbReference type="InterPro" id="IPR010610">
    <property type="entry name" value="EryCIII-like_C"/>
</dbReference>
<evidence type="ECO:0000313" key="3">
    <source>
        <dbReference type="EMBL" id="MBB5078574.1"/>
    </source>
</evidence>
<organism evidence="3 4">
    <name type="scientific">Nonomuraea endophytica</name>
    <dbReference type="NCBI Taxonomy" id="714136"/>
    <lineage>
        <taxon>Bacteria</taxon>
        <taxon>Bacillati</taxon>
        <taxon>Actinomycetota</taxon>
        <taxon>Actinomycetes</taxon>
        <taxon>Streptosporangiales</taxon>
        <taxon>Streptosporangiaceae</taxon>
        <taxon>Nonomuraea</taxon>
    </lineage>
</organism>
<dbReference type="SUPFAM" id="SSF53756">
    <property type="entry name" value="UDP-Glycosyltransferase/glycogen phosphorylase"/>
    <property type="match status" value="1"/>
</dbReference>
<accession>A0A7W8A406</accession>
<dbReference type="FunFam" id="3.40.50.2000:FF:000009">
    <property type="entry name" value="Sterol 3-beta-glucosyltransferase UGT80A2"/>
    <property type="match status" value="1"/>
</dbReference>
<name>A0A7W8A406_9ACTN</name>
<dbReference type="PANTHER" id="PTHR48050">
    <property type="entry name" value="STEROL 3-BETA-GLUCOSYLTRANSFERASE"/>
    <property type="match status" value="1"/>
</dbReference>
<gene>
    <name evidence="3" type="ORF">HNR40_004060</name>
</gene>
<evidence type="ECO:0000259" key="1">
    <source>
        <dbReference type="Pfam" id="PF03033"/>
    </source>
</evidence>
<dbReference type="InterPro" id="IPR004276">
    <property type="entry name" value="GlycoTrans_28_N"/>
</dbReference>
<dbReference type="CDD" id="cd03784">
    <property type="entry name" value="GT1_Gtf-like"/>
    <property type="match status" value="1"/>
</dbReference>
<sequence length="403" mass="42252">MKVLLLTMGSRGDVQPYVALARGLLAAGHEPVVAGPRRFGSLAAPYGIAFEPLPDEMLDLQDQVKGQGAGAAITAARSVKPMVRQVLDAEAALIEPGPDVIVYHPKALGGPYLAEKAGIPSLAGLLLPLYVPTADFASPILPVRLPPAVNRATWRVAAAVEAPYRSVVRTWRTEVLGLCEGFRPAAELIAAGPVLHAWSPRLLPAPADWPPQADPIGFWILPAADWTPPERLAAFLEEGPPPVYAGFGSMAGRDPRGLAATVVEAARLAGRRAILATGWGGLRTDEESEDVLVIEEAPHDWLLPRVAVALHHGGIGTVAAALRAGVPQVVRPFLGDQPFWADRLHRLGVAPPPLRGRPRAPEVAAAFAAALELSGTAAAVAADVATEDGVAEAVSRIETLAAR</sequence>
<dbReference type="PANTHER" id="PTHR48050:SF13">
    <property type="entry name" value="STEROL 3-BETA-GLUCOSYLTRANSFERASE UGT80A2"/>
    <property type="match status" value="1"/>
</dbReference>
<dbReference type="EC" id="2.4.1.173" evidence="3"/>
<evidence type="ECO:0000313" key="4">
    <source>
        <dbReference type="Proteomes" id="UP000568380"/>
    </source>
</evidence>
<dbReference type="GO" id="GO:0033072">
    <property type="term" value="P:vancomycin biosynthetic process"/>
    <property type="evidence" value="ECO:0007669"/>
    <property type="project" value="UniProtKB-ARBA"/>
</dbReference>
<keyword evidence="3" id="KW-0328">Glycosyltransferase</keyword>
<dbReference type="Gene3D" id="3.40.50.2000">
    <property type="entry name" value="Glycogen Phosphorylase B"/>
    <property type="match status" value="2"/>
</dbReference>
<dbReference type="Pfam" id="PF06722">
    <property type="entry name" value="EryCIII-like_C"/>
    <property type="match status" value="1"/>
</dbReference>
<comment type="caution">
    <text evidence="3">The sequence shown here is derived from an EMBL/GenBank/DDBJ whole genome shotgun (WGS) entry which is preliminary data.</text>
</comment>
<proteinExistence type="predicted"/>
<evidence type="ECO:0000259" key="2">
    <source>
        <dbReference type="Pfam" id="PF06722"/>
    </source>
</evidence>
<dbReference type="InterPro" id="IPR002213">
    <property type="entry name" value="UDP_glucos_trans"/>
</dbReference>
<dbReference type="InterPro" id="IPR050426">
    <property type="entry name" value="Glycosyltransferase_28"/>
</dbReference>